<gene>
    <name evidence="1" type="ORF">JAAARDRAFT_564059</name>
</gene>
<accession>A0A067QE28</accession>
<dbReference type="HOGENOM" id="CLU_175702_0_0_1"/>
<evidence type="ECO:0000313" key="1">
    <source>
        <dbReference type="EMBL" id="KDQ60846.1"/>
    </source>
</evidence>
<dbReference type="EMBL" id="KL197713">
    <property type="protein sequence ID" value="KDQ60846.1"/>
    <property type="molecule type" value="Genomic_DNA"/>
</dbReference>
<proteinExistence type="predicted"/>
<evidence type="ECO:0000313" key="2">
    <source>
        <dbReference type="Proteomes" id="UP000027265"/>
    </source>
</evidence>
<organism evidence="1 2">
    <name type="scientific">Jaapia argillacea MUCL 33604</name>
    <dbReference type="NCBI Taxonomy" id="933084"/>
    <lineage>
        <taxon>Eukaryota</taxon>
        <taxon>Fungi</taxon>
        <taxon>Dikarya</taxon>
        <taxon>Basidiomycota</taxon>
        <taxon>Agaricomycotina</taxon>
        <taxon>Agaricomycetes</taxon>
        <taxon>Agaricomycetidae</taxon>
        <taxon>Jaapiales</taxon>
        <taxon>Jaapiaceae</taxon>
        <taxon>Jaapia</taxon>
    </lineage>
</organism>
<dbReference type="InParanoid" id="A0A067QE28"/>
<dbReference type="Proteomes" id="UP000027265">
    <property type="component" value="Unassembled WGS sequence"/>
</dbReference>
<sequence>MCHNIIDGRYHPPCGHFIGMSTRHQDCFRQNCIFSSRHIHLTGPWIPPAYCRDGKLANDSRIGCKSQSCVRLMQLPVRNPIRISPTPCADCMIRERQGD</sequence>
<dbReference type="OrthoDB" id="3134980at2759"/>
<keyword evidence="2" id="KW-1185">Reference proteome</keyword>
<dbReference type="AlphaFoldDB" id="A0A067QE28"/>
<name>A0A067QE28_9AGAM</name>
<reference evidence="2" key="1">
    <citation type="journal article" date="2014" name="Proc. Natl. Acad. Sci. U.S.A.">
        <title>Extensive sampling of basidiomycete genomes demonstrates inadequacy of the white-rot/brown-rot paradigm for wood decay fungi.</title>
        <authorList>
            <person name="Riley R."/>
            <person name="Salamov A.A."/>
            <person name="Brown D.W."/>
            <person name="Nagy L.G."/>
            <person name="Floudas D."/>
            <person name="Held B.W."/>
            <person name="Levasseur A."/>
            <person name="Lombard V."/>
            <person name="Morin E."/>
            <person name="Otillar R."/>
            <person name="Lindquist E.A."/>
            <person name="Sun H."/>
            <person name="LaButti K.M."/>
            <person name="Schmutz J."/>
            <person name="Jabbour D."/>
            <person name="Luo H."/>
            <person name="Baker S.E."/>
            <person name="Pisabarro A.G."/>
            <person name="Walton J.D."/>
            <person name="Blanchette R.A."/>
            <person name="Henrissat B."/>
            <person name="Martin F."/>
            <person name="Cullen D."/>
            <person name="Hibbett D.S."/>
            <person name="Grigoriev I.V."/>
        </authorList>
    </citation>
    <scope>NUCLEOTIDE SEQUENCE [LARGE SCALE GENOMIC DNA]</scope>
    <source>
        <strain evidence="2">MUCL 33604</strain>
    </source>
</reference>
<protein>
    <submittedName>
        <fullName evidence="1">Uncharacterized protein</fullName>
    </submittedName>
</protein>